<sequence>MSRSLRSDRLSGSVGRTGRSLCSDRPNGLVGHVSFAGRSLCSDRPNGLVGHYVATDRMAWSVTTSVVCGLLVLLRVECDKIGVATCEGCLRTLVEGIKPFIVRPGVEILKTCFPMRPLRSSLYVVKRLSGMLLPMAFYIGVEGRLRVVIS</sequence>
<reference evidence="2 3" key="1">
    <citation type="journal article" date="2020" name="BMC Genomics">
        <title>Intraspecific diversification of the crop wild relative Brassica cretica Lam. using demographic model selection.</title>
        <authorList>
            <person name="Kioukis A."/>
            <person name="Michalopoulou V.A."/>
            <person name="Briers L."/>
            <person name="Pirintsos S."/>
            <person name="Studholme D.J."/>
            <person name="Pavlidis P."/>
            <person name="Sarris P.F."/>
        </authorList>
    </citation>
    <scope>NUCLEOTIDE SEQUENCE [LARGE SCALE GENOMIC DNA]</scope>
    <source>
        <strain evidence="3">cv. PFS-1207/04</strain>
    </source>
</reference>
<dbReference type="EMBL" id="QGKV02000759">
    <property type="protein sequence ID" value="KAF3560899.1"/>
    <property type="molecule type" value="Genomic_DNA"/>
</dbReference>
<evidence type="ECO:0000313" key="3">
    <source>
        <dbReference type="Proteomes" id="UP000266723"/>
    </source>
</evidence>
<evidence type="ECO:0000256" key="1">
    <source>
        <dbReference type="SAM" id="MobiDB-lite"/>
    </source>
</evidence>
<accession>A0ABQ7CQ07</accession>
<name>A0ABQ7CQ07_BRACR</name>
<keyword evidence="3" id="KW-1185">Reference proteome</keyword>
<organism evidence="2 3">
    <name type="scientific">Brassica cretica</name>
    <name type="common">Mustard</name>
    <dbReference type="NCBI Taxonomy" id="69181"/>
    <lineage>
        <taxon>Eukaryota</taxon>
        <taxon>Viridiplantae</taxon>
        <taxon>Streptophyta</taxon>
        <taxon>Embryophyta</taxon>
        <taxon>Tracheophyta</taxon>
        <taxon>Spermatophyta</taxon>
        <taxon>Magnoliopsida</taxon>
        <taxon>eudicotyledons</taxon>
        <taxon>Gunneridae</taxon>
        <taxon>Pentapetalae</taxon>
        <taxon>rosids</taxon>
        <taxon>malvids</taxon>
        <taxon>Brassicales</taxon>
        <taxon>Brassicaceae</taxon>
        <taxon>Brassiceae</taxon>
        <taxon>Brassica</taxon>
    </lineage>
</organism>
<comment type="caution">
    <text evidence="2">The sequence shown here is derived from an EMBL/GenBank/DDBJ whole genome shotgun (WGS) entry which is preliminary data.</text>
</comment>
<proteinExistence type="predicted"/>
<gene>
    <name evidence="2" type="ORF">DY000_02014829</name>
</gene>
<dbReference type="Proteomes" id="UP000266723">
    <property type="component" value="Unassembled WGS sequence"/>
</dbReference>
<evidence type="ECO:0000313" key="2">
    <source>
        <dbReference type="EMBL" id="KAF3560899.1"/>
    </source>
</evidence>
<protein>
    <submittedName>
        <fullName evidence="2">Uncharacterized protein</fullName>
    </submittedName>
</protein>
<feature type="region of interest" description="Disordered" evidence="1">
    <location>
        <begin position="1"/>
        <end position="20"/>
    </location>
</feature>